<sequence length="228" mass="24640">MMFCAGQQQYEAGPLREITGPAIRPGGTLLTGRAIRFCSFAPGSELLDVGCGTGATVEYLSNRHHLNAVGIDPSLRLLEEGWERNPGLPLGLGTAEKLPAGTESKDGIICECVLSLLAHPERALAEFYRVLRHGGFLILSDLFARIPADNSPVGGLLSRAELEEMLSASGFHLLLWEDHSRLLRELAARLVFAHGSSADFWRTAGNCADGQRPGYYLLIAAKANREDA</sequence>
<protein>
    <submittedName>
        <fullName evidence="2">Methyltransferase domain-containing protein</fullName>
    </submittedName>
</protein>
<dbReference type="AlphaFoldDB" id="A0AAW4LDA4"/>
<evidence type="ECO:0000313" key="3">
    <source>
        <dbReference type="Proteomes" id="UP000811899"/>
    </source>
</evidence>
<dbReference type="InterPro" id="IPR013216">
    <property type="entry name" value="Methyltransf_11"/>
</dbReference>
<evidence type="ECO:0000313" key="2">
    <source>
        <dbReference type="EMBL" id="MBT0665141.1"/>
    </source>
</evidence>
<dbReference type="SUPFAM" id="SSF53335">
    <property type="entry name" value="S-adenosyl-L-methionine-dependent methyltransferases"/>
    <property type="match status" value="1"/>
</dbReference>
<organism evidence="2 3">
    <name type="scientific">Geoanaerobacter pelophilus</name>
    <dbReference type="NCBI Taxonomy" id="60036"/>
    <lineage>
        <taxon>Bacteria</taxon>
        <taxon>Pseudomonadati</taxon>
        <taxon>Thermodesulfobacteriota</taxon>
        <taxon>Desulfuromonadia</taxon>
        <taxon>Geobacterales</taxon>
        <taxon>Geobacteraceae</taxon>
        <taxon>Geoanaerobacter</taxon>
    </lineage>
</organism>
<proteinExistence type="predicted"/>
<reference evidence="2 3" key="1">
    <citation type="submission" date="2021-05" db="EMBL/GenBank/DDBJ databases">
        <title>The draft genome of Geobacter pelophilus DSM 12255.</title>
        <authorList>
            <person name="Xu Z."/>
            <person name="Masuda Y."/>
            <person name="Itoh H."/>
            <person name="Senoo K."/>
        </authorList>
    </citation>
    <scope>NUCLEOTIDE SEQUENCE [LARGE SCALE GENOMIC DNA]</scope>
    <source>
        <strain evidence="2 3">DSM 12255</strain>
    </source>
</reference>
<keyword evidence="2" id="KW-0489">Methyltransferase</keyword>
<dbReference type="NCBIfam" id="NF045667">
    <property type="entry name" value="MTase_DVU1556"/>
    <property type="match status" value="1"/>
</dbReference>
<dbReference type="Proteomes" id="UP000811899">
    <property type="component" value="Unassembled WGS sequence"/>
</dbReference>
<dbReference type="Gene3D" id="3.40.50.150">
    <property type="entry name" value="Vaccinia Virus protein VP39"/>
    <property type="match status" value="1"/>
</dbReference>
<dbReference type="EMBL" id="JAHCVJ010000005">
    <property type="protein sequence ID" value="MBT0665141.1"/>
    <property type="molecule type" value="Genomic_DNA"/>
</dbReference>
<comment type="caution">
    <text evidence="2">The sequence shown here is derived from an EMBL/GenBank/DDBJ whole genome shotgun (WGS) entry which is preliminary data.</text>
</comment>
<dbReference type="GO" id="GO:0032259">
    <property type="term" value="P:methylation"/>
    <property type="evidence" value="ECO:0007669"/>
    <property type="project" value="UniProtKB-KW"/>
</dbReference>
<dbReference type="InterPro" id="IPR029063">
    <property type="entry name" value="SAM-dependent_MTases_sf"/>
</dbReference>
<keyword evidence="2" id="KW-0808">Transferase</keyword>
<keyword evidence="3" id="KW-1185">Reference proteome</keyword>
<dbReference type="CDD" id="cd02440">
    <property type="entry name" value="AdoMet_MTases"/>
    <property type="match status" value="1"/>
</dbReference>
<accession>A0AAW4LDA4</accession>
<dbReference type="PANTHER" id="PTHR43591:SF110">
    <property type="entry name" value="RHODANESE DOMAIN-CONTAINING PROTEIN"/>
    <property type="match status" value="1"/>
</dbReference>
<dbReference type="Pfam" id="PF08241">
    <property type="entry name" value="Methyltransf_11"/>
    <property type="match status" value="1"/>
</dbReference>
<dbReference type="PANTHER" id="PTHR43591">
    <property type="entry name" value="METHYLTRANSFERASE"/>
    <property type="match status" value="1"/>
</dbReference>
<name>A0AAW4LDA4_9BACT</name>
<feature type="domain" description="Methyltransferase type 11" evidence="1">
    <location>
        <begin position="47"/>
        <end position="139"/>
    </location>
</feature>
<evidence type="ECO:0000259" key="1">
    <source>
        <dbReference type="Pfam" id="PF08241"/>
    </source>
</evidence>
<dbReference type="GO" id="GO:0008757">
    <property type="term" value="F:S-adenosylmethionine-dependent methyltransferase activity"/>
    <property type="evidence" value="ECO:0007669"/>
    <property type="project" value="InterPro"/>
</dbReference>
<gene>
    <name evidence="2" type="ORF">KI809_12610</name>
</gene>